<accession>A0A516PXA3</accession>
<protein>
    <submittedName>
        <fullName evidence="1">DUF4188 domain-containing protein</fullName>
    </submittedName>
</protein>
<proteinExistence type="predicted"/>
<dbReference type="Pfam" id="PF13826">
    <property type="entry name" value="Monooxy_af470-like"/>
    <property type="match status" value="1"/>
</dbReference>
<keyword evidence="2" id="KW-1185">Reference proteome</keyword>
<reference evidence="1 2" key="1">
    <citation type="submission" date="2019-07" db="EMBL/GenBank/DDBJ databases">
        <title>Microlunatus dokdonensis sp. nov. isolated from the rhizospheric soil of the wild plant Elymus tsukushiensis.</title>
        <authorList>
            <person name="Ghim S.-Y."/>
            <person name="Hwang Y.-J."/>
            <person name="Son J.-S."/>
            <person name="Shin J.-H."/>
        </authorList>
    </citation>
    <scope>NUCLEOTIDE SEQUENCE [LARGE SCALE GENOMIC DNA]</scope>
    <source>
        <strain evidence="1 2">KUDC0627</strain>
    </source>
</reference>
<evidence type="ECO:0000313" key="2">
    <source>
        <dbReference type="Proteomes" id="UP000319263"/>
    </source>
</evidence>
<dbReference type="Proteomes" id="UP000319263">
    <property type="component" value="Chromosome"/>
</dbReference>
<dbReference type="InterPro" id="IPR025444">
    <property type="entry name" value="Monooxy_af470"/>
</dbReference>
<gene>
    <name evidence="1" type="ORF">FOE78_07740</name>
</gene>
<evidence type="ECO:0000313" key="1">
    <source>
        <dbReference type="EMBL" id="QDP95803.1"/>
    </source>
</evidence>
<dbReference type="KEGG" id="mik:FOE78_07740"/>
<dbReference type="AlphaFoldDB" id="A0A516PXA3"/>
<sequence length="169" mass="19261">MSTSNPQRVPRTRVNAGRMTHDHDSELVVFMIGMTINKWWRPDKWLPAFAAMPKMLAELSRDPESGLLGYRLIFDPRGPWLVQYWTSLDKLYDYAGRPDAEHRPAWSAFNRRTRDGNGAVGVWHETYPVSRAESIYVHTPPLGLAKATGIRPVTGRTNSARQRMASRPS</sequence>
<dbReference type="EMBL" id="CP041692">
    <property type="protein sequence ID" value="QDP95803.1"/>
    <property type="molecule type" value="Genomic_DNA"/>
</dbReference>
<name>A0A516PXA3_9ACTN</name>
<dbReference type="OrthoDB" id="7566033at2"/>
<organism evidence="1 2">
    <name type="scientific">Microlunatus elymi</name>
    <dbReference type="NCBI Taxonomy" id="2596828"/>
    <lineage>
        <taxon>Bacteria</taxon>
        <taxon>Bacillati</taxon>
        <taxon>Actinomycetota</taxon>
        <taxon>Actinomycetes</taxon>
        <taxon>Propionibacteriales</taxon>
        <taxon>Propionibacteriaceae</taxon>
        <taxon>Microlunatus</taxon>
    </lineage>
</organism>